<dbReference type="InterPro" id="IPR004045">
    <property type="entry name" value="Glutathione_S-Trfase_N"/>
</dbReference>
<dbReference type="InterPro" id="IPR036249">
    <property type="entry name" value="Thioredoxin-like_sf"/>
</dbReference>
<keyword evidence="4" id="KW-1185">Reference proteome</keyword>
<dbReference type="RefSeq" id="XP_047755632.1">
    <property type="nucleotide sequence ID" value="XM_047899719.1"/>
</dbReference>
<organism evidence="3 4">
    <name type="scientific">Passalora fulva</name>
    <name type="common">Tomato leaf mold</name>
    <name type="synonym">Cladosporium fulvum</name>
    <dbReference type="NCBI Taxonomy" id="5499"/>
    <lineage>
        <taxon>Eukaryota</taxon>
        <taxon>Fungi</taxon>
        <taxon>Dikarya</taxon>
        <taxon>Ascomycota</taxon>
        <taxon>Pezizomycotina</taxon>
        <taxon>Dothideomycetes</taxon>
        <taxon>Dothideomycetidae</taxon>
        <taxon>Mycosphaerellales</taxon>
        <taxon>Mycosphaerellaceae</taxon>
        <taxon>Fulvia</taxon>
    </lineage>
</organism>
<feature type="domain" description="GST N-terminal" evidence="1">
    <location>
        <begin position="45"/>
        <end position="142"/>
    </location>
</feature>
<dbReference type="SUPFAM" id="SSF47616">
    <property type="entry name" value="GST C-terminal domain-like"/>
    <property type="match status" value="1"/>
</dbReference>
<dbReference type="Gene3D" id="1.20.1050.10">
    <property type="match status" value="1"/>
</dbReference>
<evidence type="ECO:0000313" key="3">
    <source>
        <dbReference type="EMBL" id="UJO11266.1"/>
    </source>
</evidence>
<dbReference type="PROSITE" id="PS50404">
    <property type="entry name" value="GST_NTER"/>
    <property type="match status" value="1"/>
</dbReference>
<dbReference type="PANTHER" id="PTHR11571">
    <property type="entry name" value="GLUTATHIONE S-TRANSFERASE"/>
    <property type="match status" value="1"/>
</dbReference>
<name>A0A9Q8P308_PASFU</name>
<dbReference type="GO" id="GO:0006749">
    <property type="term" value="P:glutathione metabolic process"/>
    <property type="evidence" value="ECO:0007669"/>
    <property type="project" value="TreeGrafter"/>
</dbReference>
<evidence type="ECO:0000259" key="1">
    <source>
        <dbReference type="PROSITE" id="PS50404"/>
    </source>
</evidence>
<dbReference type="InterPro" id="IPR010987">
    <property type="entry name" value="Glutathione-S-Trfase_C-like"/>
</dbReference>
<evidence type="ECO:0000313" key="4">
    <source>
        <dbReference type="Proteomes" id="UP000756132"/>
    </source>
</evidence>
<dbReference type="Pfam" id="PF14497">
    <property type="entry name" value="GST_C_3"/>
    <property type="match status" value="1"/>
</dbReference>
<dbReference type="GO" id="GO:0004364">
    <property type="term" value="F:glutathione transferase activity"/>
    <property type="evidence" value="ECO:0007669"/>
    <property type="project" value="TreeGrafter"/>
</dbReference>
<dbReference type="Gene3D" id="3.40.30.10">
    <property type="entry name" value="Glutaredoxin"/>
    <property type="match status" value="1"/>
</dbReference>
<gene>
    <name evidence="3" type="ORF">CLAFUR5_00571</name>
</gene>
<accession>A0A9Q8P308</accession>
<reference evidence="3" key="2">
    <citation type="journal article" date="2022" name="Microb. Genom.">
        <title>A chromosome-scale genome assembly of the tomato pathogen Cladosporium fulvum reveals a compartmentalized genome architecture and the presence of a dispensable chromosome.</title>
        <authorList>
            <person name="Zaccaron A.Z."/>
            <person name="Chen L.H."/>
            <person name="Samaras A."/>
            <person name="Stergiopoulos I."/>
        </authorList>
    </citation>
    <scope>NUCLEOTIDE SEQUENCE</scope>
    <source>
        <strain evidence="3">Race5_Kim</strain>
    </source>
</reference>
<proteinExistence type="predicted"/>
<reference evidence="3" key="1">
    <citation type="submission" date="2021-12" db="EMBL/GenBank/DDBJ databases">
        <authorList>
            <person name="Zaccaron A."/>
            <person name="Stergiopoulos I."/>
        </authorList>
    </citation>
    <scope>NUCLEOTIDE SEQUENCE</scope>
    <source>
        <strain evidence="3">Race5_Kim</strain>
    </source>
</reference>
<dbReference type="GeneID" id="71980449"/>
<dbReference type="InterPro" id="IPR004046">
    <property type="entry name" value="GST_C"/>
</dbReference>
<sequence>MFRIRVENPSVAITVAPHVWPPYKTAAPRTFQFVHNTRKMAEHPSYELLYHPGIPGRGEFIRLAFEAAGVPYTDIANSQKDGYGEVQKVCMNKDTESSDGNAPMFAPPALRVPGKGRDGKALVISQTPNVLLYLGEKLGLVPDDEAGKLYVNQLTLTALDLDKEIHDTHHPVVVMLYYEDQKEEALRKAKDVRENRFPKFFSYFERNLQWNKDSGGGKYLVGNKLSYADTTVWQILDGASFAFPKELEARKKEFPLLFTTFYESVKQEKGLKEYLKSERRLPYSQGIFRYYPELDRQ</sequence>
<dbReference type="AlphaFoldDB" id="A0A9Q8P308"/>
<dbReference type="Proteomes" id="UP000756132">
    <property type="component" value="Chromosome 1"/>
</dbReference>
<dbReference type="PROSITE" id="PS50405">
    <property type="entry name" value="GST_CTER"/>
    <property type="match status" value="1"/>
</dbReference>
<protein>
    <submittedName>
        <fullName evidence="3">Glutathione S-transferase</fullName>
    </submittedName>
</protein>
<dbReference type="PANTHER" id="PTHR11571:SF263">
    <property type="entry name" value="GLUTATHIONE S-TRANSFERASE"/>
    <property type="match status" value="1"/>
</dbReference>
<dbReference type="EMBL" id="CP090163">
    <property type="protein sequence ID" value="UJO11266.1"/>
    <property type="molecule type" value="Genomic_DNA"/>
</dbReference>
<dbReference type="FunFam" id="1.20.1050.10:FF:000051">
    <property type="entry name" value="Glutathione S-transferase"/>
    <property type="match status" value="1"/>
</dbReference>
<dbReference type="OrthoDB" id="414243at2759"/>
<feature type="domain" description="GST C-terminal" evidence="2">
    <location>
        <begin position="144"/>
        <end position="283"/>
    </location>
</feature>
<dbReference type="KEGG" id="ffu:CLAFUR5_00571"/>
<dbReference type="SUPFAM" id="SSF52833">
    <property type="entry name" value="Thioredoxin-like"/>
    <property type="match status" value="1"/>
</dbReference>
<dbReference type="InterPro" id="IPR036282">
    <property type="entry name" value="Glutathione-S-Trfase_C_sf"/>
</dbReference>
<evidence type="ECO:0000259" key="2">
    <source>
        <dbReference type="PROSITE" id="PS50405"/>
    </source>
</evidence>
<dbReference type="InterPro" id="IPR050213">
    <property type="entry name" value="GST_superfamily"/>
</dbReference>
<dbReference type="CDD" id="cd03192">
    <property type="entry name" value="GST_C_Sigma_like"/>
    <property type="match status" value="1"/>
</dbReference>